<dbReference type="GO" id="GO:0004022">
    <property type="term" value="F:alcohol dehydrogenase (NAD+) activity"/>
    <property type="evidence" value="ECO:0007669"/>
    <property type="project" value="TreeGrafter"/>
</dbReference>
<name>A0A1A9N390_9BURK</name>
<feature type="domain" description="Alcohol dehydrogenase iron-type/glycerol dehydrogenase GldA" evidence="3">
    <location>
        <begin position="18"/>
        <end position="196"/>
    </location>
</feature>
<dbReference type="PANTHER" id="PTHR11496">
    <property type="entry name" value="ALCOHOL DEHYDROGENASE"/>
    <property type="match status" value="1"/>
</dbReference>
<evidence type="ECO:0000313" key="5">
    <source>
        <dbReference type="EMBL" id="OAJ56092.1"/>
    </source>
</evidence>
<dbReference type="Proteomes" id="UP000078116">
    <property type="component" value="Unassembled WGS sequence"/>
</dbReference>
<proteinExistence type="inferred from homology"/>
<dbReference type="Pfam" id="PF00465">
    <property type="entry name" value="Fe-ADH"/>
    <property type="match status" value="1"/>
</dbReference>
<keyword evidence="7" id="KW-1185">Reference proteome</keyword>
<comment type="caution">
    <text evidence="5">The sequence shown here is derived from an EMBL/GenBank/DDBJ whole genome shotgun (WGS) entry which is preliminary data.</text>
</comment>
<dbReference type="EMBL" id="LXKA01000336">
    <property type="protein sequence ID" value="OAJ56092.1"/>
    <property type="molecule type" value="Genomic_DNA"/>
</dbReference>
<dbReference type="InterPro" id="IPR056798">
    <property type="entry name" value="ADH_Fe_C"/>
</dbReference>
<dbReference type="GO" id="GO:0046872">
    <property type="term" value="F:metal ion binding"/>
    <property type="evidence" value="ECO:0007669"/>
    <property type="project" value="InterPro"/>
</dbReference>
<sequence length="396" mass="43916">MENFTLREPRYRFTGHERVLHDVSAANALPGLLSLFGYERVFLVCSRSINTKTTIVEELSACLGSRLVGLTDEVGEHSPLSNVLKAARHARDVRADVIVAVGGGSVMDMCKAMQLCISEDAYDRDALLKLQFVLSEDGTEMLTTSRAAPRIRQIAIPTTLATSEWTPVSTPIDDETRLKARFVVPDGSPRAVIYDPAILGQTPSRLLLSTGIRGLDHAINTACSSSPHPFASLLAEKAIQLYMENLPLLRGRASREALMNCQLATWYTGMGQMSVPHGFSHWMVHIVGPYGGIAHSDAACVLMLAQARWLDGWAEPQHSRLRAALGQPDRPFHEILRELLIRLEMPMTLDDLGLSRQRVEAMMRPALEHPMVTLNNLRPIRTEEDLRAILELAWKA</sequence>
<dbReference type="Proteomes" id="UP000077961">
    <property type="component" value="Unassembled WGS sequence"/>
</dbReference>
<evidence type="ECO:0000256" key="1">
    <source>
        <dbReference type="ARBA" id="ARBA00007358"/>
    </source>
</evidence>
<organism evidence="5 8">
    <name type="scientific">Paraburkholderia ginsengiterrae</name>
    <dbReference type="NCBI Taxonomy" id="1462993"/>
    <lineage>
        <taxon>Bacteria</taxon>
        <taxon>Pseudomonadati</taxon>
        <taxon>Pseudomonadota</taxon>
        <taxon>Betaproteobacteria</taxon>
        <taxon>Burkholderiales</taxon>
        <taxon>Burkholderiaceae</taxon>
        <taxon>Paraburkholderia</taxon>
    </lineage>
</organism>
<dbReference type="InterPro" id="IPR001670">
    <property type="entry name" value="ADH_Fe/GldA"/>
</dbReference>
<dbReference type="PANTHER" id="PTHR11496:SF102">
    <property type="entry name" value="ALCOHOL DEHYDROGENASE 4"/>
    <property type="match status" value="1"/>
</dbReference>
<evidence type="ECO:0000313" key="7">
    <source>
        <dbReference type="Proteomes" id="UP000077961"/>
    </source>
</evidence>
<dbReference type="Pfam" id="PF25137">
    <property type="entry name" value="ADH_Fe_C"/>
    <property type="match status" value="1"/>
</dbReference>
<dbReference type="EMBL" id="LXJZ01000070">
    <property type="protein sequence ID" value="OAJ61891.1"/>
    <property type="molecule type" value="Genomic_DNA"/>
</dbReference>
<dbReference type="AlphaFoldDB" id="A0A1A9N390"/>
<dbReference type="InterPro" id="IPR039697">
    <property type="entry name" value="Alcohol_dehydrogenase_Fe"/>
</dbReference>
<gene>
    <name evidence="6" type="ORF">A6V36_22380</name>
    <name evidence="5" type="ORF">A6V37_32085</name>
</gene>
<comment type="similarity">
    <text evidence="1">Belongs to the iron-containing alcohol dehydrogenase family.</text>
</comment>
<evidence type="ECO:0000259" key="3">
    <source>
        <dbReference type="Pfam" id="PF00465"/>
    </source>
</evidence>
<evidence type="ECO:0000256" key="2">
    <source>
        <dbReference type="ARBA" id="ARBA00023002"/>
    </source>
</evidence>
<evidence type="ECO:0000313" key="8">
    <source>
        <dbReference type="Proteomes" id="UP000078116"/>
    </source>
</evidence>
<evidence type="ECO:0000259" key="4">
    <source>
        <dbReference type="Pfam" id="PF25137"/>
    </source>
</evidence>
<evidence type="ECO:0000313" key="6">
    <source>
        <dbReference type="EMBL" id="OAJ61891.1"/>
    </source>
</evidence>
<dbReference type="RefSeq" id="WP_064265971.1">
    <property type="nucleotide sequence ID" value="NZ_LXJZ01000070.1"/>
</dbReference>
<dbReference type="Gene3D" id="1.20.1090.10">
    <property type="entry name" value="Dehydroquinate synthase-like - alpha domain"/>
    <property type="match status" value="1"/>
</dbReference>
<protein>
    <submittedName>
        <fullName evidence="5">Alcohol dehydrogenase</fullName>
    </submittedName>
</protein>
<accession>A0A1A9N390</accession>
<dbReference type="Gene3D" id="3.40.50.1970">
    <property type="match status" value="1"/>
</dbReference>
<dbReference type="STRING" id="1462993.A6V36_22380"/>
<keyword evidence="2" id="KW-0560">Oxidoreductase</keyword>
<dbReference type="CDD" id="cd08192">
    <property type="entry name" value="MAR-like"/>
    <property type="match status" value="1"/>
</dbReference>
<feature type="domain" description="Fe-containing alcohol dehydrogenase-like C-terminal" evidence="4">
    <location>
        <begin position="209"/>
        <end position="393"/>
    </location>
</feature>
<dbReference type="SUPFAM" id="SSF56796">
    <property type="entry name" value="Dehydroquinate synthase-like"/>
    <property type="match status" value="1"/>
</dbReference>
<reference evidence="7 8" key="1">
    <citation type="submission" date="2016-04" db="EMBL/GenBank/DDBJ databases">
        <title>Reclassification of Paraburkholderia panaciterrae (Farh et al. 2015) Dobritsa &amp; Samadpour 2016 as a later homotypic synonym of Paraburkholderia ginsengiterrae (Farh et al. 2015) Dobritsa &amp; Samadpour 2016.</title>
        <authorList>
            <person name="Dobritsa A.P."/>
            <person name="Kutumbaka K."/>
            <person name="Samadpour M."/>
        </authorList>
    </citation>
    <scope>NUCLEOTIDE SEQUENCE [LARGE SCALE GENOMIC DNA]</scope>
    <source>
        <strain evidence="5 8">DCY85</strain>
        <strain evidence="6 7">DCY85-1</strain>
    </source>
</reference>